<feature type="non-terminal residue" evidence="1">
    <location>
        <position position="1"/>
    </location>
</feature>
<dbReference type="GO" id="GO:0005319">
    <property type="term" value="F:lipid transporter activity"/>
    <property type="evidence" value="ECO:0007669"/>
    <property type="project" value="InterPro"/>
</dbReference>
<reference evidence="1 2" key="1">
    <citation type="submission" date="2024-05" db="EMBL/GenBank/DDBJ databases">
        <authorList>
            <person name="Wallberg A."/>
        </authorList>
    </citation>
    <scope>NUCLEOTIDE SEQUENCE [LARGE SCALE GENOMIC DNA]</scope>
</reference>
<accession>A0AAV2S3C3</accession>
<organism evidence="1 2">
    <name type="scientific">Meganyctiphanes norvegica</name>
    <name type="common">Northern krill</name>
    <name type="synonym">Thysanopoda norvegica</name>
    <dbReference type="NCBI Taxonomy" id="48144"/>
    <lineage>
        <taxon>Eukaryota</taxon>
        <taxon>Metazoa</taxon>
        <taxon>Ecdysozoa</taxon>
        <taxon>Arthropoda</taxon>
        <taxon>Crustacea</taxon>
        <taxon>Multicrustacea</taxon>
        <taxon>Malacostraca</taxon>
        <taxon>Eumalacostraca</taxon>
        <taxon>Eucarida</taxon>
        <taxon>Euphausiacea</taxon>
        <taxon>Euphausiidae</taxon>
        <taxon>Meganyctiphanes</taxon>
    </lineage>
</organism>
<dbReference type="EMBL" id="CAXKWB010041013">
    <property type="protein sequence ID" value="CAL4155985.1"/>
    <property type="molecule type" value="Genomic_DNA"/>
</dbReference>
<name>A0AAV2S3C3_MEGNR</name>
<feature type="non-terminal residue" evidence="1">
    <location>
        <position position="248"/>
    </location>
</feature>
<evidence type="ECO:0000313" key="2">
    <source>
        <dbReference type="Proteomes" id="UP001497623"/>
    </source>
</evidence>
<keyword evidence="2" id="KW-1185">Reference proteome</keyword>
<dbReference type="Gene3D" id="2.30.230.10">
    <property type="entry name" value="Lipovitellin, beta-sheet shell regions, chain A"/>
    <property type="match status" value="1"/>
</dbReference>
<sequence>DLVPTTCPLSCKGGADYWRGTKRYKFSGSVEASPKDFTFWPSDDAESDIIQATKYEAVVDLVTNSACEGKIKVTDFAADTQSEENSWFAQQVMAYDLFYSTNKYRMQFICANSEEEAAATNFKRSLLKLFYLQNNWMPQVDANDECDISQDYTGEIIISRSNCTSKGYFPKMSSAQMKHSKGFSNMPLIKRSQICRFPNDTSTINCIEEVRISEVTASGLQEFAFFRINSNLDRIEELDDQVELPFYP</sequence>
<proteinExistence type="predicted"/>
<dbReference type="InterPro" id="IPR015816">
    <property type="entry name" value="Vitellinogen_b-sht_N"/>
</dbReference>
<protein>
    <submittedName>
        <fullName evidence="1">Uncharacterized protein</fullName>
    </submittedName>
</protein>
<evidence type="ECO:0000313" key="1">
    <source>
        <dbReference type="EMBL" id="CAL4155985.1"/>
    </source>
</evidence>
<dbReference type="Proteomes" id="UP001497623">
    <property type="component" value="Unassembled WGS sequence"/>
</dbReference>
<comment type="caution">
    <text evidence="1">The sequence shown here is derived from an EMBL/GenBank/DDBJ whole genome shotgun (WGS) entry which is preliminary data.</text>
</comment>
<gene>
    <name evidence="1" type="ORF">MNOR_LOCUS31590</name>
</gene>
<dbReference type="AlphaFoldDB" id="A0AAV2S3C3"/>